<evidence type="ECO:0000313" key="2">
    <source>
        <dbReference type="Proteomes" id="UP000684084"/>
    </source>
</evidence>
<dbReference type="EMBL" id="CAGKOT010000006">
    <property type="protein sequence ID" value="CAB5345732.1"/>
    <property type="molecule type" value="Genomic_DNA"/>
</dbReference>
<protein>
    <submittedName>
        <fullName evidence="1">Uncharacterized protein</fullName>
    </submittedName>
</protein>
<dbReference type="VEuPathDB" id="FungiDB:RhiirFUN_021717"/>
<name>A0A915YVE4_9GLOM</name>
<dbReference type="Proteomes" id="UP000684084">
    <property type="component" value="Unassembled WGS sequence"/>
</dbReference>
<reference evidence="1" key="1">
    <citation type="submission" date="2020-05" db="EMBL/GenBank/DDBJ databases">
        <authorList>
            <person name="Rincon C."/>
            <person name="Sanders R I."/>
            <person name="Robbins C."/>
            <person name="Chaturvedi A."/>
        </authorList>
    </citation>
    <scope>NUCLEOTIDE SEQUENCE</scope>
    <source>
        <strain evidence="1">CHB12</strain>
    </source>
</reference>
<dbReference type="AlphaFoldDB" id="A0A915YVE4"/>
<proteinExistence type="predicted"/>
<comment type="caution">
    <text evidence="1">The sequence shown here is derived from an EMBL/GenBank/DDBJ whole genome shotgun (WGS) entry which is preliminary data.</text>
</comment>
<sequence length="196" mass="23499">MLKKKRNQWNNTLLKHIKKTEQILQNVYYKKDNEINLEALPQLNKVKTILNKYDESLEKATKDNFVDLDSILFVPSYQGNYKFQQHWLTKWEVVNISIKADLNNTLLKHIKKAEQILQNVYYKKDNEISLEALPQLYKVKTILNKYDEPLEKATKDNFVDLDSILFVPSYQGNYKFQQHWLMKWFSMFSINKTCLK</sequence>
<gene>
    <name evidence="1" type="ORF">CHRIB12_LOCUS4084</name>
</gene>
<evidence type="ECO:0000313" key="1">
    <source>
        <dbReference type="EMBL" id="CAB5345732.1"/>
    </source>
</evidence>
<accession>A0A915YVE4</accession>
<dbReference type="OrthoDB" id="2323536at2759"/>
<organism evidence="1 2">
    <name type="scientific">Rhizophagus irregularis</name>
    <dbReference type="NCBI Taxonomy" id="588596"/>
    <lineage>
        <taxon>Eukaryota</taxon>
        <taxon>Fungi</taxon>
        <taxon>Fungi incertae sedis</taxon>
        <taxon>Mucoromycota</taxon>
        <taxon>Glomeromycotina</taxon>
        <taxon>Glomeromycetes</taxon>
        <taxon>Glomerales</taxon>
        <taxon>Glomeraceae</taxon>
        <taxon>Rhizophagus</taxon>
    </lineage>
</organism>